<dbReference type="EMBL" id="JAGEOJ010000033">
    <property type="protein sequence ID" value="MBO2455181.1"/>
    <property type="molecule type" value="Genomic_DNA"/>
</dbReference>
<evidence type="ECO:0000313" key="10">
    <source>
        <dbReference type="Proteomes" id="UP000669179"/>
    </source>
</evidence>
<keyword evidence="4" id="KW-0731">Sigma factor</keyword>
<proteinExistence type="inferred from homology"/>
<dbReference type="InterPro" id="IPR014284">
    <property type="entry name" value="RNA_pol_sigma-70_dom"/>
</dbReference>
<evidence type="ECO:0000256" key="2">
    <source>
        <dbReference type="ARBA" id="ARBA00011344"/>
    </source>
</evidence>
<evidence type="ECO:0000256" key="1">
    <source>
        <dbReference type="ARBA" id="ARBA00010641"/>
    </source>
</evidence>
<dbReference type="Pfam" id="PF04542">
    <property type="entry name" value="Sigma70_r2"/>
    <property type="match status" value="1"/>
</dbReference>
<reference evidence="9" key="1">
    <citation type="submission" date="2021-03" db="EMBL/GenBank/DDBJ databases">
        <authorList>
            <person name="Kanchanasin P."/>
            <person name="Saeng-In P."/>
            <person name="Phongsopitanun W."/>
            <person name="Yuki M."/>
            <person name="Kudo T."/>
            <person name="Ohkuma M."/>
            <person name="Tanasupawat S."/>
        </authorList>
    </citation>
    <scope>NUCLEOTIDE SEQUENCE</scope>
    <source>
        <strain evidence="9">GKU 128</strain>
    </source>
</reference>
<sequence>MTDSSSGVEEYQRLRPLLFSIAYRMTGSVADAEDIVSEAFLRLHRAQADGIVIESMRSYLSTVVSRLSISHLRLARVRREHYFGTWLPEPVVDEESSASDLSDSLSLAFLVVLENLTPVERAVFLLHEVFDFDYPSIAEVVGKSEVNCRQIAARARRRVDARRPRFEAQPAKRATLAERFFAAVKTGDLEGLVDMLAADVVTYGDGGGRGPSLPKPVYGRDKVLRLLAVLSSAIQRFDLRLERATVNAQPGVLIRDASGDLLDVLSVDVVDGKVQTIHSILNPDKLGHLGPLAGPDHPLRRSTH</sequence>
<dbReference type="GO" id="GO:0003677">
    <property type="term" value="F:DNA binding"/>
    <property type="evidence" value="ECO:0007669"/>
    <property type="project" value="InterPro"/>
</dbReference>
<dbReference type="InterPro" id="IPR052704">
    <property type="entry name" value="ECF_Sigma-70_Domain"/>
</dbReference>
<accession>A0A939T6P3</accession>
<dbReference type="AlphaFoldDB" id="A0A939T6P3"/>
<evidence type="ECO:0000313" key="9">
    <source>
        <dbReference type="EMBL" id="MBO2455181.1"/>
    </source>
</evidence>
<dbReference type="Gene3D" id="1.10.10.10">
    <property type="entry name" value="Winged helix-like DNA-binding domain superfamily/Winged helix DNA-binding domain"/>
    <property type="match status" value="1"/>
</dbReference>
<comment type="caution">
    <text evidence="9">The sequence shown here is derived from an EMBL/GenBank/DDBJ whole genome shotgun (WGS) entry which is preliminary data.</text>
</comment>
<dbReference type="Gene3D" id="1.10.1740.10">
    <property type="match status" value="1"/>
</dbReference>
<dbReference type="RefSeq" id="WP_208263409.1">
    <property type="nucleotide sequence ID" value="NZ_JAGEOJ010000033.1"/>
</dbReference>
<name>A0A939T6P3_9ACTN</name>
<evidence type="ECO:0000259" key="7">
    <source>
        <dbReference type="Pfam" id="PF08281"/>
    </source>
</evidence>
<dbReference type="InterPro" id="IPR013249">
    <property type="entry name" value="RNA_pol_sigma70_r4_t2"/>
</dbReference>
<dbReference type="InterPro" id="IPR037401">
    <property type="entry name" value="SnoaL-like"/>
</dbReference>
<dbReference type="InterPro" id="IPR014303">
    <property type="entry name" value="RNA_pol_sigma-70_ECF"/>
</dbReference>
<dbReference type="Pfam" id="PF08281">
    <property type="entry name" value="Sigma70_r4_2"/>
    <property type="match status" value="1"/>
</dbReference>
<evidence type="ECO:0000256" key="5">
    <source>
        <dbReference type="ARBA" id="ARBA00023163"/>
    </source>
</evidence>
<dbReference type="GO" id="GO:0006352">
    <property type="term" value="P:DNA-templated transcription initiation"/>
    <property type="evidence" value="ECO:0007669"/>
    <property type="project" value="InterPro"/>
</dbReference>
<evidence type="ECO:0000259" key="8">
    <source>
        <dbReference type="Pfam" id="PF12680"/>
    </source>
</evidence>
<dbReference type="InterPro" id="IPR013324">
    <property type="entry name" value="RNA_pol_sigma_r3/r4-like"/>
</dbReference>
<dbReference type="Proteomes" id="UP000669179">
    <property type="component" value="Unassembled WGS sequence"/>
</dbReference>
<comment type="similarity">
    <text evidence="1">Belongs to the sigma-70 factor family. ECF subfamily.</text>
</comment>
<evidence type="ECO:0000259" key="6">
    <source>
        <dbReference type="Pfam" id="PF04542"/>
    </source>
</evidence>
<dbReference type="SUPFAM" id="SSF88946">
    <property type="entry name" value="Sigma2 domain of RNA polymerase sigma factors"/>
    <property type="match status" value="1"/>
</dbReference>
<feature type="domain" description="SnoaL-like" evidence="8">
    <location>
        <begin position="177"/>
        <end position="254"/>
    </location>
</feature>
<dbReference type="NCBIfam" id="TIGR02937">
    <property type="entry name" value="sigma70-ECF"/>
    <property type="match status" value="1"/>
</dbReference>
<evidence type="ECO:0000256" key="3">
    <source>
        <dbReference type="ARBA" id="ARBA00023015"/>
    </source>
</evidence>
<organism evidence="9 10">
    <name type="scientific">Actinomadura barringtoniae</name>
    <dbReference type="NCBI Taxonomy" id="1427535"/>
    <lineage>
        <taxon>Bacteria</taxon>
        <taxon>Bacillati</taxon>
        <taxon>Actinomycetota</taxon>
        <taxon>Actinomycetes</taxon>
        <taxon>Streptosporangiales</taxon>
        <taxon>Thermomonosporaceae</taxon>
        <taxon>Actinomadura</taxon>
    </lineage>
</organism>
<gene>
    <name evidence="9" type="ORF">J4573_49405</name>
</gene>
<dbReference type="InterPro" id="IPR032710">
    <property type="entry name" value="NTF2-like_dom_sf"/>
</dbReference>
<dbReference type="SUPFAM" id="SSF54427">
    <property type="entry name" value="NTF2-like"/>
    <property type="match status" value="1"/>
</dbReference>
<dbReference type="Gene3D" id="3.10.450.50">
    <property type="match status" value="1"/>
</dbReference>
<dbReference type="GO" id="GO:0016987">
    <property type="term" value="F:sigma factor activity"/>
    <property type="evidence" value="ECO:0007669"/>
    <property type="project" value="UniProtKB-KW"/>
</dbReference>
<evidence type="ECO:0000256" key="4">
    <source>
        <dbReference type="ARBA" id="ARBA00023082"/>
    </source>
</evidence>
<feature type="domain" description="RNA polymerase sigma factor 70 region 4 type 2" evidence="7">
    <location>
        <begin position="108"/>
        <end position="158"/>
    </location>
</feature>
<dbReference type="Pfam" id="PF12680">
    <property type="entry name" value="SnoaL_2"/>
    <property type="match status" value="1"/>
</dbReference>
<keyword evidence="10" id="KW-1185">Reference proteome</keyword>
<comment type="subunit">
    <text evidence="2">Interacts transiently with the RNA polymerase catalytic core formed by RpoA, RpoB, RpoC and RpoZ (2 alpha, 1 beta, 1 beta' and 1 omega subunit) to form the RNA polymerase holoenzyme that can initiate transcription.</text>
</comment>
<dbReference type="InterPro" id="IPR036388">
    <property type="entry name" value="WH-like_DNA-bd_sf"/>
</dbReference>
<dbReference type="NCBIfam" id="NF007214">
    <property type="entry name" value="PRK09636.1"/>
    <property type="match status" value="1"/>
</dbReference>
<feature type="domain" description="RNA polymerase sigma-70 region 2" evidence="6">
    <location>
        <begin position="11"/>
        <end position="74"/>
    </location>
</feature>
<dbReference type="PANTHER" id="PTHR30173">
    <property type="entry name" value="SIGMA 19 FACTOR"/>
    <property type="match status" value="1"/>
</dbReference>
<protein>
    <submittedName>
        <fullName evidence="9">RNA polymerase sigma-70 factor</fullName>
    </submittedName>
</protein>
<dbReference type="NCBIfam" id="TIGR02957">
    <property type="entry name" value="SigX4"/>
    <property type="match status" value="1"/>
</dbReference>
<dbReference type="SUPFAM" id="SSF88659">
    <property type="entry name" value="Sigma3 and sigma4 domains of RNA polymerase sigma factors"/>
    <property type="match status" value="1"/>
</dbReference>
<dbReference type="InterPro" id="IPR007627">
    <property type="entry name" value="RNA_pol_sigma70_r2"/>
</dbReference>
<keyword evidence="5" id="KW-0804">Transcription</keyword>
<dbReference type="InterPro" id="IPR013325">
    <property type="entry name" value="RNA_pol_sigma_r2"/>
</dbReference>
<keyword evidence="3" id="KW-0805">Transcription regulation</keyword>
<dbReference type="PANTHER" id="PTHR30173:SF36">
    <property type="entry name" value="ECF RNA POLYMERASE SIGMA FACTOR SIGJ"/>
    <property type="match status" value="1"/>
</dbReference>